<dbReference type="InterPro" id="IPR000086">
    <property type="entry name" value="NUDIX_hydrolase_dom"/>
</dbReference>
<evidence type="ECO:0000256" key="15">
    <source>
        <dbReference type="ARBA" id="ARBA00041979"/>
    </source>
</evidence>
<dbReference type="GO" id="GO:0006281">
    <property type="term" value="P:DNA repair"/>
    <property type="evidence" value="ECO:0007669"/>
    <property type="project" value="UniProtKB-KW"/>
</dbReference>
<dbReference type="SUPFAM" id="SSF55729">
    <property type="entry name" value="Acyl-CoA N-acyltransferases (Nat)"/>
    <property type="match status" value="1"/>
</dbReference>
<dbReference type="PANTHER" id="PTHR47707">
    <property type="entry name" value="8-OXO-DGTP DIPHOSPHATASE"/>
    <property type="match status" value="1"/>
</dbReference>
<keyword evidence="6" id="KW-0227">DNA damage</keyword>
<evidence type="ECO:0000256" key="7">
    <source>
        <dbReference type="ARBA" id="ARBA00022801"/>
    </source>
</evidence>
<keyword evidence="9" id="KW-0234">DNA repair</keyword>
<keyword evidence="7" id="KW-0378">Hydrolase</keyword>
<evidence type="ECO:0000256" key="1">
    <source>
        <dbReference type="ARBA" id="ARBA00001946"/>
    </source>
</evidence>
<dbReference type="EMBL" id="JABXXP010000203">
    <property type="protein sequence ID" value="NVN11572.1"/>
    <property type="molecule type" value="Genomic_DNA"/>
</dbReference>
<dbReference type="Proteomes" id="UP000534870">
    <property type="component" value="Unassembled WGS sequence"/>
</dbReference>
<sequence length="346" mass="38263">MTIDLGESRLGAALQAGPYRLRPLHASDAGTMHRLVNDWSVIRMLSRVPFPYPRELTDEWIAAAHDLSRRGTAYHFAITHPESDSPDSLIGCIGVRLDKATRSASVGYWIGRPYWNRKVASTTVGRIARWALAGLPIERIAAAVAHDNPASIAVLRRVGFRETGSGRQDFVSRGGDHPVLLFEATRTDLELDMPDMDDAAETGIDAASTQGRAQKRMVLVAAVALVDTDGRVLLARRPEGKAMAGLWEFPGGKVEAGETPESALVRELDEELGLDVTRSCLAPYTFVSHDYGHFHLLMPVYLCRRWKNTPRPREGQTLAWVRGQDLSLYPMPEADLPLIPLLRDLL</sequence>
<name>A0A7Y7M605_9PROT</name>
<dbReference type="SUPFAM" id="SSF55811">
    <property type="entry name" value="Nudix"/>
    <property type="match status" value="1"/>
</dbReference>
<dbReference type="PROSITE" id="PS51186">
    <property type="entry name" value="GNAT"/>
    <property type="match status" value="1"/>
</dbReference>
<feature type="domain" description="Nudix hydrolase" evidence="20">
    <location>
        <begin position="215"/>
        <end position="344"/>
    </location>
</feature>
<evidence type="ECO:0000256" key="10">
    <source>
        <dbReference type="ARBA" id="ARBA00035861"/>
    </source>
</evidence>
<dbReference type="RefSeq" id="WP_176640269.1">
    <property type="nucleotide sequence ID" value="NZ_JABXXP010000203.1"/>
</dbReference>
<comment type="caution">
    <text evidence="21">The sequence shown here is derived from an EMBL/GenBank/DDBJ whole genome shotgun (WGS) entry which is preliminary data.</text>
</comment>
<feature type="domain" description="N-acetyltransferase" evidence="19">
    <location>
        <begin position="19"/>
        <end position="187"/>
    </location>
</feature>
<gene>
    <name evidence="21" type="primary">mutT</name>
    <name evidence="21" type="ORF">HUK84_10640</name>
</gene>
<feature type="binding site" evidence="17">
    <location>
        <begin position="248"/>
        <end position="251"/>
    </location>
    <ligand>
        <name>8-oxo-dGTP</name>
        <dbReference type="ChEBI" id="CHEBI:77896"/>
    </ligand>
</feature>
<comment type="cofactor">
    <cofactor evidence="1 18">
        <name>Mg(2+)</name>
        <dbReference type="ChEBI" id="CHEBI:18420"/>
    </cofactor>
</comment>
<dbReference type="CDD" id="cd03425">
    <property type="entry name" value="NUDIX_MutT_NudA_like"/>
    <property type="match status" value="1"/>
</dbReference>
<dbReference type="FunFam" id="3.90.79.10:FF:000014">
    <property type="entry name" value="8-oxo-dGTP diphosphatase MutT"/>
    <property type="match status" value="1"/>
</dbReference>
<evidence type="ECO:0000256" key="11">
    <source>
        <dbReference type="ARBA" id="ARBA00036904"/>
    </source>
</evidence>
<dbReference type="InterPro" id="IPR016181">
    <property type="entry name" value="Acyl_CoA_acyltransferase"/>
</dbReference>
<dbReference type="GO" id="GO:0006260">
    <property type="term" value="P:DNA replication"/>
    <property type="evidence" value="ECO:0007669"/>
    <property type="project" value="UniProtKB-KW"/>
</dbReference>
<evidence type="ECO:0000259" key="19">
    <source>
        <dbReference type="PROSITE" id="PS51186"/>
    </source>
</evidence>
<dbReference type="GO" id="GO:0046872">
    <property type="term" value="F:metal ion binding"/>
    <property type="evidence" value="ECO:0007669"/>
    <property type="project" value="UniProtKB-KW"/>
</dbReference>
<organism evidence="21 22">
    <name type="scientific">Nguyenibacter vanlangensis</name>
    <dbReference type="NCBI Taxonomy" id="1216886"/>
    <lineage>
        <taxon>Bacteria</taxon>
        <taxon>Pseudomonadati</taxon>
        <taxon>Pseudomonadota</taxon>
        <taxon>Alphaproteobacteria</taxon>
        <taxon>Acetobacterales</taxon>
        <taxon>Acetobacteraceae</taxon>
        <taxon>Nguyenibacter</taxon>
    </lineage>
</organism>
<dbReference type="Pfam" id="PF13302">
    <property type="entry name" value="Acetyltransf_3"/>
    <property type="match status" value="1"/>
</dbReference>
<dbReference type="GO" id="GO:0008413">
    <property type="term" value="F:8-oxo-7,8-dihydroguanosine triphosphate pyrophosphatase activity"/>
    <property type="evidence" value="ECO:0007669"/>
    <property type="project" value="InterPro"/>
</dbReference>
<dbReference type="InterPro" id="IPR047127">
    <property type="entry name" value="MutT-like"/>
</dbReference>
<evidence type="ECO:0000259" key="20">
    <source>
        <dbReference type="PROSITE" id="PS51462"/>
    </source>
</evidence>
<evidence type="ECO:0000313" key="22">
    <source>
        <dbReference type="Proteomes" id="UP000534870"/>
    </source>
</evidence>
<comment type="catalytic activity">
    <reaction evidence="10">
        <text>8-oxo-dGTP + H2O = 8-oxo-dGMP + diphosphate + H(+)</text>
        <dbReference type="Rhea" id="RHEA:31575"/>
        <dbReference type="ChEBI" id="CHEBI:15377"/>
        <dbReference type="ChEBI" id="CHEBI:15378"/>
        <dbReference type="ChEBI" id="CHEBI:33019"/>
        <dbReference type="ChEBI" id="CHEBI:63224"/>
        <dbReference type="ChEBI" id="CHEBI:77896"/>
        <dbReference type="EC" id="3.6.1.55"/>
    </reaction>
</comment>
<dbReference type="GO" id="GO:0044716">
    <property type="term" value="F:8-oxo-GDP phosphatase activity"/>
    <property type="evidence" value="ECO:0007669"/>
    <property type="project" value="TreeGrafter"/>
</dbReference>
<dbReference type="NCBIfam" id="TIGR00586">
    <property type="entry name" value="mutt"/>
    <property type="match status" value="1"/>
</dbReference>
<evidence type="ECO:0000256" key="2">
    <source>
        <dbReference type="ARBA" id="ARBA00005582"/>
    </source>
</evidence>
<dbReference type="PRINTS" id="PR00502">
    <property type="entry name" value="NUDIXFAMILY"/>
</dbReference>
<evidence type="ECO:0000256" key="8">
    <source>
        <dbReference type="ARBA" id="ARBA00022842"/>
    </source>
</evidence>
<evidence type="ECO:0000256" key="4">
    <source>
        <dbReference type="ARBA" id="ARBA00022705"/>
    </source>
</evidence>
<dbReference type="PROSITE" id="PS51462">
    <property type="entry name" value="NUDIX"/>
    <property type="match status" value="1"/>
</dbReference>
<evidence type="ECO:0000256" key="18">
    <source>
        <dbReference type="PIRSR" id="PIRSR603561-2"/>
    </source>
</evidence>
<dbReference type="GO" id="GO:0016747">
    <property type="term" value="F:acyltransferase activity, transferring groups other than amino-acyl groups"/>
    <property type="evidence" value="ECO:0007669"/>
    <property type="project" value="InterPro"/>
</dbReference>
<dbReference type="AlphaFoldDB" id="A0A7Y7M605"/>
<evidence type="ECO:0000256" key="17">
    <source>
        <dbReference type="PIRSR" id="PIRSR603561-1"/>
    </source>
</evidence>
<keyword evidence="5 18" id="KW-0479">Metal-binding</keyword>
<feature type="binding site" evidence="18">
    <location>
        <position position="271"/>
    </location>
    <ligand>
        <name>Mg(2+)</name>
        <dbReference type="ChEBI" id="CHEBI:18420"/>
    </ligand>
</feature>
<proteinExistence type="inferred from homology"/>
<reference evidence="21 22" key="1">
    <citation type="submission" date="2020-06" db="EMBL/GenBank/DDBJ databases">
        <title>Description of novel acetic acid bacteria.</title>
        <authorList>
            <person name="Sombolestani A."/>
        </authorList>
    </citation>
    <scope>NUCLEOTIDE SEQUENCE [LARGE SCALE GENOMIC DNA]</scope>
    <source>
        <strain evidence="21 22">LMG 31431</strain>
    </source>
</reference>
<dbReference type="Gene3D" id="3.40.630.30">
    <property type="match status" value="1"/>
</dbReference>
<dbReference type="Gene3D" id="3.90.79.10">
    <property type="entry name" value="Nucleoside Triphosphate Pyrophosphohydrolase"/>
    <property type="match status" value="1"/>
</dbReference>
<evidence type="ECO:0000256" key="16">
    <source>
        <dbReference type="ARBA" id="ARBA00042798"/>
    </source>
</evidence>
<dbReference type="InterPro" id="IPR029119">
    <property type="entry name" value="MutY_C"/>
</dbReference>
<evidence type="ECO:0000256" key="6">
    <source>
        <dbReference type="ARBA" id="ARBA00022763"/>
    </source>
</evidence>
<feature type="binding site" evidence="18">
    <location>
        <position position="251"/>
    </location>
    <ligand>
        <name>Mg(2+)</name>
        <dbReference type="ChEBI" id="CHEBI:18420"/>
    </ligand>
</feature>
<evidence type="ECO:0000256" key="5">
    <source>
        <dbReference type="ARBA" id="ARBA00022723"/>
    </source>
</evidence>
<dbReference type="PROSITE" id="PS00893">
    <property type="entry name" value="NUDIX_BOX"/>
    <property type="match status" value="1"/>
</dbReference>
<accession>A0A7Y7M605</accession>
<evidence type="ECO:0000256" key="13">
    <source>
        <dbReference type="ARBA" id="ARBA00040794"/>
    </source>
</evidence>
<feature type="binding site" evidence="17">
    <location>
        <position position="237"/>
    </location>
    <ligand>
        <name>8-oxo-dGTP</name>
        <dbReference type="ChEBI" id="CHEBI:77896"/>
    </ligand>
</feature>
<dbReference type="PANTHER" id="PTHR47707:SF1">
    <property type="entry name" value="NUDIX HYDROLASE FAMILY PROTEIN"/>
    <property type="match status" value="1"/>
</dbReference>
<evidence type="ECO:0000256" key="14">
    <source>
        <dbReference type="ARBA" id="ARBA00041592"/>
    </source>
</evidence>
<dbReference type="Pfam" id="PF14815">
    <property type="entry name" value="NUDIX_4"/>
    <property type="match status" value="1"/>
</dbReference>
<dbReference type="EC" id="3.6.1.55" evidence="12"/>
<dbReference type="InterPro" id="IPR020084">
    <property type="entry name" value="NUDIX_hydrolase_CS"/>
</dbReference>
<protein>
    <recommendedName>
        <fullName evidence="13">8-oxo-dGTP diphosphatase</fullName>
        <ecNumber evidence="12">3.6.1.55</ecNumber>
    </recommendedName>
    <alternativeName>
        <fullName evidence="16">7,8-dihydro-8-oxoguanine-triphosphatase</fullName>
    </alternativeName>
    <alternativeName>
        <fullName evidence="15">Mutator protein MutT</fullName>
    </alternativeName>
    <alternativeName>
        <fullName evidence="14">dGTP pyrophosphohydrolase</fullName>
    </alternativeName>
</protein>
<dbReference type="InterPro" id="IPR000182">
    <property type="entry name" value="GNAT_dom"/>
</dbReference>
<evidence type="ECO:0000256" key="12">
    <source>
        <dbReference type="ARBA" id="ARBA00038905"/>
    </source>
</evidence>
<dbReference type="InterPro" id="IPR003561">
    <property type="entry name" value="Mutator_MutT"/>
</dbReference>
<dbReference type="InterPro" id="IPR015797">
    <property type="entry name" value="NUDIX_hydrolase-like_dom_sf"/>
</dbReference>
<evidence type="ECO:0000313" key="21">
    <source>
        <dbReference type="EMBL" id="NVN11572.1"/>
    </source>
</evidence>
<evidence type="ECO:0000256" key="3">
    <source>
        <dbReference type="ARBA" id="ARBA00022457"/>
    </source>
</evidence>
<dbReference type="InterPro" id="IPR020476">
    <property type="entry name" value="Nudix_hydrolase"/>
</dbReference>
<keyword evidence="4" id="KW-0235">DNA replication</keyword>
<keyword evidence="3" id="KW-0515">Mutator protein</keyword>
<dbReference type="GO" id="GO:0035539">
    <property type="term" value="F:8-oxo-7,8-dihydrodeoxyguanosine triphosphate pyrophosphatase activity"/>
    <property type="evidence" value="ECO:0007669"/>
    <property type="project" value="UniProtKB-EC"/>
</dbReference>
<comment type="similarity">
    <text evidence="2">Belongs to the Nudix hydrolase family.</text>
</comment>
<comment type="catalytic activity">
    <reaction evidence="11">
        <text>8-oxo-GTP + H2O = 8-oxo-GMP + diphosphate + H(+)</text>
        <dbReference type="Rhea" id="RHEA:67616"/>
        <dbReference type="ChEBI" id="CHEBI:15377"/>
        <dbReference type="ChEBI" id="CHEBI:15378"/>
        <dbReference type="ChEBI" id="CHEBI:33019"/>
        <dbReference type="ChEBI" id="CHEBI:143553"/>
        <dbReference type="ChEBI" id="CHEBI:145694"/>
    </reaction>
</comment>
<evidence type="ECO:0000256" key="9">
    <source>
        <dbReference type="ARBA" id="ARBA00023204"/>
    </source>
</evidence>
<dbReference type="GO" id="GO:0044715">
    <property type="term" value="F:8-oxo-dGDP phosphatase activity"/>
    <property type="evidence" value="ECO:0007669"/>
    <property type="project" value="TreeGrafter"/>
</dbReference>
<keyword evidence="8 18" id="KW-0460">Magnesium</keyword>